<organism evidence="1 2">
    <name type="scientific">Erwinia phage vB_EamM_Stratton</name>
    <dbReference type="NCBI Taxonomy" id="1883378"/>
    <lineage>
        <taxon>Viruses</taxon>
        <taxon>Duplodnaviria</taxon>
        <taxon>Heunggongvirae</taxon>
        <taxon>Uroviricota</taxon>
        <taxon>Caudoviricetes</taxon>
        <taxon>Chimalliviridae</taxon>
        <taxon>Erskinevirus</taxon>
        <taxon>Erskinevirus EaH2</taxon>
    </lineage>
</organism>
<name>A0A1B2IHA4_9CAUD</name>
<accession>A0A1B2IHA4</accession>
<proteinExistence type="predicted"/>
<reference evidence="2" key="1">
    <citation type="submission" date="2016-06" db="EMBL/GenBank/DDBJ databases">
        <authorList>
            <person name="Berg J.A."/>
            <person name="Stratton M.L."/>
            <person name="Esplin I.D."/>
            <person name="Jensen G.L."/>
            <person name="Merrill B.D."/>
            <person name="Breakwell D.P."/>
            <person name="Hope S."/>
            <person name="Grose J.H."/>
        </authorList>
    </citation>
    <scope>NUCLEOTIDE SEQUENCE [LARGE SCALE GENOMIC DNA]</scope>
</reference>
<sequence length="164" mass="19280">MRIFVDINTTNVYDAFSLGFEGILERTLAHHRTLVANHHNERVRVNAEYYRSVVYENHLSSILYKAFGNFNSLISYQLLCINTEQQMVKDDDIVERLTNMALSDTVRELVKFDEQDKLEYHLFDEDVMDLLYGELDEFRDELIRVIRAEVNDALTAAIVWVKNK</sequence>
<dbReference type="EMBL" id="KX397373">
    <property type="protein sequence ID" value="ANZ50661.1"/>
    <property type="molecule type" value="Genomic_DNA"/>
</dbReference>
<evidence type="ECO:0000313" key="1">
    <source>
        <dbReference type="EMBL" id="ANZ50661.1"/>
    </source>
</evidence>
<gene>
    <name evidence="1" type="ORF">STRATTON_236</name>
</gene>
<dbReference type="Proteomes" id="UP000221949">
    <property type="component" value="Segment"/>
</dbReference>
<evidence type="ECO:0000313" key="2">
    <source>
        <dbReference type="Proteomes" id="UP000221949"/>
    </source>
</evidence>
<protein>
    <submittedName>
        <fullName evidence="1">Uncharacterized protein</fullName>
    </submittedName>
</protein>